<dbReference type="CDD" id="cd15904">
    <property type="entry name" value="TSPO_MBR"/>
    <property type="match status" value="1"/>
</dbReference>
<feature type="transmembrane region" description="Helical" evidence="6">
    <location>
        <begin position="138"/>
        <end position="157"/>
    </location>
</feature>
<dbReference type="PANTHER" id="PTHR10057">
    <property type="entry name" value="PERIPHERAL-TYPE BENZODIAZEPINE RECEPTOR"/>
    <property type="match status" value="1"/>
</dbReference>
<dbReference type="PIRSF" id="PIRSF005859">
    <property type="entry name" value="PBR"/>
    <property type="match status" value="1"/>
</dbReference>
<dbReference type="FunFam" id="1.20.1260.100:FF:000001">
    <property type="entry name" value="translocator protein 2"/>
    <property type="match status" value="1"/>
</dbReference>
<evidence type="ECO:0000256" key="4">
    <source>
        <dbReference type="ARBA" id="ARBA00022989"/>
    </source>
</evidence>
<dbReference type="EMBL" id="LKHV01000002">
    <property type="protein sequence ID" value="KRG19657.1"/>
    <property type="molecule type" value="Genomic_DNA"/>
</dbReference>
<dbReference type="GO" id="GO:0033013">
    <property type="term" value="P:tetrapyrrole metabolic process"/>
    <property type="evidence" value="ECO:0007669"/>
    <property type="project" value="UniProtKB-ARBA"/>
</dbReference>
<evidence type="ECO:0000313" key="9">
    <source>
        <dbReference type="Proteomes" id="UP000051494"/>
    </source>
</evidence>
<comment type="caution">
    <text evidence="7">The sequence shown here is derived from an EMBL/GenBank/DDBJ whole genome shotgun (WGS) entry which is preliminary data.</text>
</comment>
<feature type="transmembrane region" description="Helical" evidence="6">
    <location>
        <begin position="83"/>
        <end position="103"/>
    </location>
</feature>
<comment type="subcellular location">
    <subcellularLocation>
        <location evidence="1">Membrane</location>
        <topology evidence="1">Multi-pass membrane protein</topology>
    </subcellularLocation>
</comment>
<dbReference type="STRING" id="437022.CC99x_00670"/>
<feature type="transmembrane region" description="Helical" evidence="6">
    <location>
        <begin position="109"/>
        <end position="126"/>
    </location>
</feature>
<dbReference type="Pfam" id="PF03073">
    <property type="entry name" value="TspO_MBR"/>
    <property type="match status" value="1"/>
</dbReference>
<evidence type="ECO:0000256" key="2">
    <source>
        <dbReference type="ARBA" id="ARBA00007524"/>
    </source>
</evidence>
<proteinExistence type="inferred from homology"/>
<name>A0A0Q9YJ03_9GAMM</name>
<dbReference type="Proteomes" id="UP000051494">
    <property type="component" value="Unassembled WGS sequence"/>
</dbReference>
<reference evidence="8" key="3">
    <citation type="submission" date="2021-06" db="EMBL/GenBank/DDBJ databases">
        <title>Genomic Description and Analysis of Intracellular Bacteria, Candidatus Berkiella cookevillensis and Candidatus Berkiella aquae.</title>
        <authorList>
            <person name="Kidane D.T."/>
            <person name="Mehari Y.T."/>
            <person name="Rice F.C."/>
            <person name="Arivett B.A."/>
            <person name="Farone A.L."/>
            <person name="Berk S.G."/>
            <person name="Farone M.B."/>
        </authorList>
    </citation>
    <scope>NUCLEOTIDE SEQUENCE</scope>
    <source>
        <strain evidence="8">CC99</strain>
    </source>
</reference>
<dbReference type="PANTHER" id="PTHR10057:SF0">
    <property type="entry name" value="TRANSLOCATOR PROTEIN"/>
    <property type="match status" value="1"/>
</dbReference>
<comment type="similarity">
    <text evidence="2">Belongs to the TspO/BZRP family.</text>
</comment>
<dbReference type="Gene3D" id="1.20.1260.100">
    <property type="entry name" value="TspO/MBR protein"/>
    <property type="match status" value="1"/>
</dbReference>
<dbReference type="InterPro" id="IPR038330">
    <property type="entry name" value="TspO/MBR-related_sf"/>
</dbReference>
<reference evidence="8" key="2">
    <citation type="journal article" date="2016" name="Genome Announc.">
        <title>Draft Genome Sequences of Two Novel Amoeba-Resistant Intranuclear Bacteria, 'Candidatus Berkiella cookevillensis' and 'Candidatus Berkiella aquae'.</title>
        <authorList>
            <person name="Mehari Y.T."/>
            <person name="Arivett B.A."/>
            <person name="Farone A.L."/>
            <person name="Gunderson J.H."/>
            <person name="Farone M.B."/>
        </authorList>
    </citation>
    <scope>NUCLEOTIDE SEQUENCE</scope>
    <source>
        <strain evidence="8">CC99</strain>
    </source>
</reference>
<keyword evidence="3 6" id="KW-0812">Transmembrane</keyword>
<keyword evidence="9" id="KW-1185">Reference proteome</keyword>
<evidence type="ECO:0000256" key="6">
    <source>
        <dbReference type="SAM" id="Phobius"/>
    </source>
</evidence>
<organism evidence="7">
    <name type="scientific">Candidatus Berkiella cookevillensis</name>
    <dbReference type="NCBI Taxonomy" id="437022"/>
    <lineage>
        <taxon>Bacteria</taxon>
        <taxon>Pseudomonadati</taxon>
        <taxon>Pseudomonadota</taxon>
        <taxon>Gammaproteobacteria</taxon>
        <taxon>Candidatus Berkiellales</taxon>
        <taxon>Candidatus Berkiellaceae</taxon>
        <taxon>Candidatus Berkiella</taxon>
    </lineage>
</organism>
<dbReference type="EMBL" id="LKHV02000001">
    <property type="protein sequence ID" value="MCS5707654.1"/>
    <property type="molecule type" value="Genomic_DNA"/>
</dbReference>
<accession>A0A0Q9YJ03</accession>
<feature type="transmembrane region" description="Helical" evidence="6">
    <location>
        <begin position="12"/>
        <end position="30"/>
    </location>
</feature>
<protein>
    <submittedName>
        <fullName evidence="8">Tryptophan-rich sensory protein</fullName>
    </submittedName>
    <submittedName>
        <fullName evidence="7">TspO/MBR family protein</fullName>
    </submittedName>
</protein>
<feature type="transmembrane region" description="Helical" evidence="6">
    <location>
        <begin position="50"/>
        <end position="71"/>
    </location>
</feature>
<evidence type="ECO:0000256" key="5">
    <source>
        <dbReference type="ARBA" id="ARBA00023136"/>
    </source>
</evidence>
<dbReference type="InterPro" id="IPR004307">
    <property type="entry name" value="TspO_MBR"/>
</dbReference>
<dbReference type="AlphaFoldDB" id="A0A0Q9YJ03"/>
<evidence type="ECO:0000256" key="1">
    <source>
        <dbReference type="ARBA" id="ARBA00004141"/>
    </source>
</evidence>
<keyword evidence="4 6" id="KW-1133">Transmembrane helix</keyword>
<dbReference type="OrthoDB" id="9795496at2"/>
<dbReference type="RefSeq" id="WP_077065340.1">
    <property type="nucleotide sequence ID" value="NZ_LKHV02000001.1"/>
</dbReference>
<sequence>MKLTTKDYISLVIWIASFLLIGSFIGSLTQSGVNSWYSTLNRSPLTPPNYLFGVVWSILYAMIAICGWIIWRSKTKLSELKRIKGLYISQLILNWSWSPIFFTYQLPDIALICLCLIVTLVSLLVYKTRKHLKIVCILLSPYLLWLLFATHLNFYIWQHN</sequence>
<dbReference type="GO" id="GO:0016020">
    <property type="term" value="C:membrane"/>
    <property type="evidence" value="ECO:0007669"/>
    <property type="project" value="UniProtKB-SubCell"/>
</dbReference>
<reference evidence="7" key="1">
    <citation type="submission" date="2015-09" db="EMBL/GenBank/DDBJ databases">
        <title>Draft Genome Sequences of Two Novel Amoeba-resistant Intranuclear Bacteria, Candidatus Berkiella cookevillensis and Candidatus Berkiella aquae.</title>
        <authorList>
            <person name="Mehari Y.T."/>
            <person name="Arivett B.A."/>
            <person name="Farone A.L."/>
            <person name="Gunderson J.H."/>
            <person name="Farone M.B."/>
        </authorList>
    </citation>
    <scope>NUCLEOTIDE SEQUENCE [LARGE SCALE GENOMIC DNA]</scope>
    <source>
        <strain evidence="7">CC99</strain>
    </source>
</reference>
<gene>
    <name evidence="8" type="ORF">CC99x_001910</name>
    <name evidence="7" type="ORF">CC99x_00670</name>
</gene>
<evidence type="ECO:0000256" key="3">
    <source>
        <dbReference type="ARBA" id="ARBA00022692"/>
    </source>
</evidence>
<keyword evidence="5 6" id="KW-0472">Membrane</keyword>
<evidence type="ECO:0000313" key="8">
    <source>
        <dbReference type="EMBL" id="MCS5707654.1"/>
    </source>
</evidence>
<evidence type="ECO:0000313" key="7">
    <source>
        <dbReference type="EMBL" id="KRG19657.1"/>
    </source>
</evidence>